<dbReference type="InterPro" id="IPR008266">
    <property type="entry name" value="Tyr_kinase_AS"/>
</dbReference>
<accession>A0A5C2RTJ3</accession>
<name>A0A5C2RTJ3_9APHY</name>
<proteinExistence type="predicted"/>
<protein>
    <recommendedName>
        <fullName evidence="2">Fungal-type protein kinase domain-containing protein</fullName>
    </recommendedName>
</protein>
<dbReference type="Proteomes" id="UP000313359">
    <property type="component" value="Unassembled WGS sequence"/>
</dbReference>
<dbReference type="Pfam" id="PF17667">
    <property type="entry name" value="Pkinase_fungal"/>
    <property type="match status" value="1"/>
</dbReference>
<sequence>KLCPGFVLHLSEDTPSSDDTERTRIDGSLIAECDKQRIKPKEPNWNLQRLPIEFKRSGASYDPFDHDPGRKHESSSEKRRSVYGQLMTYAARVIVNQHRKHLFLLFINGPKFRVMLFDHGGVATSESIDYISTVEGTAALLAFLYAFSKLGPAGQGIDTTVVALSPESCGYKRMDELKAPQKDDVDHHPRFVANPSTIPSSVTDSSNPPVVVDAQDTHLHRDPTHECKGLQCHDDPPAVVPVFTYVRDAFRRSIKPGEARYVVKVGQHHYLIGRYTNDPPAGLIGRGTKGYVALEWETQRFVFLKDTWRSYYVDIKQEGEILQQLNDQGVPYVPTVIAHGDVEDQETETSNYSPLTGHKKVEDCLPYLEGVKEKKKAIRLQNVVGRMKPNPKNVAGSGDGRGTKRTADDRIIEENSQQGQGLRHLIHYRLVVKEICLPLTEFKSSQQLVSIIMNCIVAHQMAHKKCHLIHRDVSFGNILIQPRMAESQDHRCCIVWQGLLADWELAKDFRITRALQPERTGTWYFMSWYILAYGDRPITIPDELESFVHVLIYAAARLVDHNFPDIRGFINDYFDSYSLTAQNDFSCPLGKCHSITNAKLNDTRFNNLVFRGGSSAPGDHPLNKLVHELLALIRSRYIVLEYEKRLASKDEGRRTASSRPSPPDMPILFIETFSDPESDAEEATESTVNVMDVGKPETARVPQTTGDPSPETLAAAKSLEKHSTLQKLLKKYLTDPDCLWPPSDIVPDRLKEYIP</sequence>
<feature type="non-terminal residue" evidence="3">
    <location>
        <position position="1"/>
    </location>
</feature>
<dbReference type="SUPFAM" id="SSF56112">
    <property type="entry name" value="Protein kinase-like (PK-like)"/>
    <property type="match status" value="1"/>
</dbReference>
<dbReference type="PANTHER" id="PTHR38248:SF2">
    <property type="entry name" value="FUNK1 11"/>
    <property type="match status" value="1"/>
</dbReference>
<dbReference type="EMBL" id="ML122315">
    <property type="protein sequence ID" value="RPD53827.1"/>
    <property type="molecule type" value="Genomic_DNA"/>
</dbReference>
<dbReference type="InterPro" id="IPR011009">
    <property type="entry name" value="Kinase-like_dom_sf"/>
</dbReference>
<dbReference type="PANTHER" id="PTHR38248">
    <property type="entry name" value="FUNK1 6"/>
    <property type="match status" value="1"/>
</dbReference>
<feature type="domain" description="Fungal-type protein kinase" evidence="2">
    <location>
        <begin position="281"/>
        <end position="553"/>
    </location>
</feature>
<feature type="compositionally biased region" description="Basic and acidic residues" evidence="1">
    <location>
        <begin position="63"/>
        <end position="79"/>
    </location>
</feature>
<evidence type="ECO:0000313" key="4">
    <source>
        <dbReference type="Proteomes" id="UP000313359"/>
    </source>
</evidence>
<evidence type="ECO:0000313" key="3">
    <source>
        <dbReference type="EMBL" id="RPD53827.1"/>
    </source>
</evidence>
<dbReference type="InterPro" id="IPR040976">
    <property type="entry name" value="Pkinase_fungal"/>
</dbReference>
<gene>
    <name evidence="3" type="ORF">L227DRAFT_480608</name>
</gene>
<keyword evidence="4" id="KW-1185">Reference proteome</keyword>
<dbReference type="AlphaFoldDB" id="A0A5C2RTJ3"/>
<organism evidence="3 4">
    <name type="scientific">Lentinus tigrinus ALCF2SS1-6</name>
    <dbReference type="NCBI Taxonomy" id="1328759"/>
    <lineage>
        <taxon>Eukaryota</taxon>
        <taxon>Fungi</taxon>
        <taxon>Dikarya</taxon>
        <taxon>Basidiomycota</taxon>
        <taxon>Agaricomycotina</taxon>
        <taxon>Agaricomycetes</taxon>
        <taxon>Polyporales</taxon>
        <taxon>Polyporaceae</taxon>
        <taxon>Lentinus</taxon>
    </lineage>
</organism>
<evidence type="ECO:0000256" key="1">
    <source>
        <dbReference type="SAM" id="MobiDB-lite"/>
    </source>
</evidence>
<reference evidence="3" key="1">
    <citation type="journal article" date="2018" name="Genome Biol. Evol.">
        <title>Genomics and development of Lentinus tigrinus, a white-rot wood-decaying mushroom with dimorphic fruiting bodies.</title>
        <authorList>
            <person name="Wu B."/>
            <person name="Xu Z."/>
            <person name="Knudson A."/>
            <person name="Carlson A."/>
            <person name="Chen N."/>
            <person name="Kovaka S."/>
            <person name="LaButti K."/>
            <person name="Lipzen A."/>
            <person name="Pennachio C."/>
            <person name="Riley R."/>
            <person name="Schakwitz W."/>
            <person name="Umezawa K."/>
            <person name="Ohm R.A."/>
            <person name="Grigoriev I.V."/>
            <person name="Nagy L.G."/>
            <person name="Gibbons J."/>
            <person name="Hibbett D."/>
        </authorList>
    </citation>
    <scope>NUCLEOTIDE SEQUENCE [LARGE SCALE GENOMIC DNA]</scope>
    <source>
        <strain evidence="3">ALCF2SS1-6</strain>
    </source>
</reference>
<dbReference type="GO" id="GO:0004672">
    <property type="term" value="F:protein kinase activity"/>
    <property type="evidence" value="ECO:0007669"/>
    <property type="project" value="InterPro"/>
</dbReference>
<feature type="non-terminal residue" evidence="3">
    <location>
        <position position="755"/>
    </location>
</feature>
<feature type="region of interest" description="Disordered" evidence="1">
    <location>
        <begin position="58"/>
        <end position="79"/>
    </location>
</feature>
<dbReference type="OrthoDB" id="2752833at2759"/>
<dbReference type="PROSITE" id="PS00109">
    <property type="entry name" value="PROTEIN_KINASE_TYR"/>
    <property type="match status" value="1"/>
</dbReference>
<dbReference type="Gene3D" id="1.10.510.10">
    <property type="entry name" value="Transferase(Phosphotransferase) domain 1"/>
    <property type="match status" value="1"/>
</dbReference>
<evidence type="ECO:0000259" key="2">
    <source>
        <dbReference type="Pfam" id="PF17667"/>
    </source>
</evidence>